<keyword evidence="2" id="KW-0472">Membrane</keyword>
<keyword evidence="2" id="KW-1133">Transmembrane helix</keyword>
<dbReference type="Pfam" id="PF00550">
    <property type="entry name" value="PP-binding"/>
    <property type="match status" value="1"/>
</dbReference>
<dbReference type="CDD" id="cd06173">
    <property type="entry name" value="MFS_MefA_like"/>
    <property type="match status" value="1"/>
</dbReference>
<dbReference type="PROSITE" id="PS50075">
    <property type="entry name" value="CARRIER"/>
    <property type="match status" value="1"/>
</dbReference>
<evidence type="ECO:0000259" key="4">
    <source>
        <dbReference type="PROSITE" id="PS50850"/>
    </source>
</evidence>
<protein>
    <submittedName>
        <fullName evidence="5">Amino acid adenylation domain-containing protein</fullName>
    </submittedName>
</protein>
<dbReference type="InterPro" id="IPR000873">
    <property type="entry name" value="AMP-dep_synth/lig_dom"/>
</dbReference>
<dbReference type="Pfam" id="PF07690">
    <property type="entry name" value="MFS_1"/>
    <property type="match status" value="1"/>
</dbReference>
<name>A0ABW4GV00_9ACTN</name>
<dbReference type="InterPro" id="IPR009081">
    <property type="entry name" value="PP-bd_ACP"/>
</dbReference>
<dbReference type="Pfam" id="PF13193">
    <property type="entry name" value="AMP-binding_C"/>
    <property type="match status" value="1"/>
</dbReference>
<dbReference type="CDD" id="cd05930">
    <property type="entry name" value="A_NRPS"/>
    <property type="match status" value="1"/>
</dbReference>
<feature type="transmembrane region" description="Helical" evidence="2">
    <location>
        <begin position="1696"/>
        <end position="1729"/>
    </location>
</feature>
<dbReference type="InterPro" id="IPR001242">
    <property type="entry name" value="Condensation_dom"/>
</dbReference>
<dbReference type="PROSITE" id="PS50850">
    <property type="entry name" value="MFS"/>
    <property type="match status" value="1"/>
</dbReference>
<feature type="region of interest" description="Disordered" evidence="1">
    <location>
        <begin position="134"/>
        <end position="157"/>
    </location>
</feature>
<dbReference type="PANTHER" id="PTHR45527">
    <property type="entry name" value="NONRIBOSOMAL PEPTIDE SYNTHETASE"/>
    <property type="match status" value="1"/>
</dbReference>
<evidence type="ECO:0000256" key="2">
    <source>
        <dbReference type="SAM" id="Phobius"/>
    </source>
</evidence>
<feature type="domain" description="Major facilitator superfamily (MFS) profile" evidence="4">
    <location>
        <begin position="1419"/>
        <end position="1828"/>
    </location>
</feature>
<dbReference type="InterPro" id="IPR010071">
    <property type="entry name" value="AA_adenyl_dom"/>
</dbReference>
<evidence type="ECO:0000313" key="5">
    <source>
        <dbReference type="EMBL" id="MFD1546288.1"/>
    </source>
</evidence>
<feature type="transmembrane region" description="Helical" evidence="2">
    <location>
        <begin position="1484"/>
        <end position="1505"/>
    </location>
</feature>
<feature type="transmembrane region" description="Helical" evidence="2">
    <location>
        <begin position="1660"/>
        <end position="1684"/>
    </location>
</feature>
<evidence type="ECO:0000256" key="1">
    <source>
        <dbReference type="SAM" id="MobiDB-lite"/>
    </source>
</evidence>
<accession>A0ABW4GV00</accession>
<feature type="transmembrane region" description="Helical" evidence="2">
    <location>
        <begin position="1803"/>
        <end position="1822"/>
    </location>
</feature>
<dbReference type="InterPro" id="IPR020846">
    <property type="entry name" value="MFS_dom"/>
</dbReference>
<keyword evidence="6" id="KW-1185">Reference proteome</keyword>
<dbReference type="NCBIfam" id="TIGR01733">
    <property type="entry name" value="AA-adenyl-dom"/>
    <property type="match status" value="1"/>
</dbReference>
<dbReference type="EMBL" id="JBHUCM010000064">
    <property type="protein sequence ID" value="MFD1546288.1"/>
    <property type="molecule type" value="Genomic_DNA"/>
</dbReference>
<gene>
    <name evidence="5" type="ORF">ACFSJ0_55290</name>
</gene>
<dbReference type="Pfam" id="PF00975">
    <property type="entry name" value="Thioesterase"/>
    <property type="match status" value="1"/>
</dbReference>
<dbReference type="PROSITE" id="PS00455">
    <property type="entry name" value="AMP_BINDING"/>
    <property type="match status" value="1"/>
</dbReference>
<feature type="domain" description="Carrier" evidence="3">
    <location>
        <begin position="1065"/>
        <end position="1136"/>
    </location>
</feature>
<dbReference type="InterPro" id="IPR001031">
    <property type="entry name" value="Thioesterase"/>
</dbReference>
<dbReference type="InterPro" id="IPR020806">
    <property type="entry name" value="PKS_PP-bd"/>
</dbReference>
<dbReference type="Pfam" id="PF00501">
    <property type="entry name" value="AMP-binding"/>
    <property type="match status" value="1"/>
</dbReference>
<comment type="caution">
    <text evidence="5">The sequence shown here is derived from an EMBL/GenBank/DDBJ whole genome shotgun (WGS) entry which is preliminary data.</text>
</comment>
<dbReference type="InterPro" id="IPR011701">
    <property type="entry name" value="MFS"/>
</dbReference>
<dbReference type="RefSeq" id="WP_219536400.1">
    <property type="nucleotide sequence ID" value="NZ_JAHKRM010000030.1"/>
</dbReference>
<proteinExistence type="predicted"/>
<dbReference type="InterPro" id="IPR025110">
    <property type="entry name" value="AMP-bd_C"/>
</dbReference>
<evidence type="ECO:0000313" key="6">
    <source>
        <dbReference type="Proteomes" id="UP001597097"/>
    </source>
</evidence>
<dbReference type="Proteomes" id="UP001597097">
    <property type="component" value="Unassembled WGS sequence"/>
</dbReference>
<feature type="transmembrane region" description="Helical" evidence="2">
    <location>
        <begin position="1565"/>
        <end position="1597"/>
    </location>
</feature>
<organism evidence="5 6">
    <name type="scientific">Nonomuraea guangzhouensis</name>
    <dbReference type="NCBI Taxonomy" id="1291555"/>
    <lineage>
        <taxon>Bacteria</taxon>
        <taxon>Bacillati</taxon>
        <taxon>Actinomycetota</taxon>
        <taxon>Actinomycetes</taxon>
        <taxon>Streptosporangiales</taxon>
        <taxon>Streptosporangiaceae</taxon>
        <taxon>Nonomuraea</taxon>
    </lineage>
</organism>
<keyword evidence="2" id="KW-0812">Transmembrane</keyword>
<evidence type="ECO:0000259" key="3">
    <source>
        <dbReference type="PROSITE" id="PS50075"/>
    </source>
</evidence>
<dbReference type="InterPro" id="IPR020845">
    <property type="entry name" value="AMP-binding_CS"/>
</dbReference>
<feature type="compositionally biased region" description="Low complexity" evidence="1">
    <location>
        <begin position="22"/>
        <end position="33"/>
    </location>
</feature>
<reference evidence="6" key="1">
    <citation type="journal article" date="2019" name="Int. J. Syst. Evol. Microbiol.">
        <title>The Global Catalogue of Microorganisms (GCM) 10K type strain sequencing project: providing services to taxonomists for standard genome sequencing and annotation.</title>
        <authorList>
            <consortium name="The Broad Institute Genomics Platform"/>
            <consortium name="The Broad Institute Genome Sequencing Center for Infectious Disease"/>
            <person name="Wu L."/>
            <person name="Ma J."/>
        </authorList>
    </citation>
    <scope>NUCLEOTIDE SEQUENCE [LARGE SCALE GENOMIC DNA]</scope>
    <source>
        <strain evidence="6">CGMCC 1.15399</strain>
    </source>
</reference>
<feature type="transmembrane region" description="Helical" evidence="2">
    <location>
        <begin position="1628"/>
        <end position="1648"/>
    </location>
</feature>
<feature type="region of interest" description="Disordered" evidence="1">
    <location>
        <begin position="21"/>
        <end position="42"/>
    </location>
</feature>
<dbReference type="Pfam" id="PF00668">
    <property type="entry name" value="Condensation"/>
    <property type="match status" value="1"/>
</dbReference>
<sequence length="1866" mass="200946">MTPAAVAERLSRLSPEQRARLSRLAASRTAARPAPIPRLDRTTGRLPMSFAQRRLHFLQNLDPASPAYNVVQAMRLTGPLDTGALREALATVVDRHEVLRTTCSSDGADPELVLAPPGHGPSLDVIDLTAAARPDTARAEPSDAVRAQPSDEGSAGLPGAVREVFAAQAERPFRLDSEFPLRATLVRLADDDHALLLVTHHIATDAWSSRQLVRDLFDAYAGHEFAPLPVQYADVAAWQRERLTDDVVRDHLHHWRERLADMPPILELPLDRPRPAVRSDRGAELDFTLDRRTCRRLREVAREASVTPFVLLLTAFGYVLHRHCATEDVVVGVPVSGRDRPEAENLVGCFINTLPLRLDLGPAPTCRDLVRRVGERALDAYDHQELPFERLVAELAPERDLGTGQLVQVMFNYHTATDLGENLPGLAVTPLRAGNARARFDLSCAVVETEGELRVTLTYAAELLSRELVARLGDHFAEVVDALLTGPPLTGLDAPMAALPAVPAADLEMLRPGALPDDLQMVRPGALPAIPADDLETVRPPHFDEAATLLARFEAYAALEPGRDAVRCRDDVAGYGELNERANRLARHLVAEGVQPGDLVALLFERSVDHVVAMLAAQKAGAAYVPLDPAAPASHLTAVLTESRAKMLLTHAEVDHTPIQTGPVRVVVLEDIGAILAGYPGTDLGRRIARDEAMYVVFTSGSTGRPKGVVVEHGSFTNYLTAILTRLDVPEKLHFALVSTLAADLGLTNLYGALATGGTVHVLPYEWAVDPEQLAGYFRRHPIDFMKLVPSHLQAVRDAGLLAAVVPARYLVLAGEACPWELVDAVREVRPDCSIWNNYGPSETTVAVLAHRVPAGRGHRGGPVVPLGSPLDNVRVRVVDARLRPVPVGAAGELLISGAAVARGYLSEGDGFIRDPFDAGALAYRSGDRGRLLPSGVFEFLGRLDRQVKIRGYRVEPGYVEAVLRGHPGIGDAAVVVRHDEEGRARLVAYYVMRGDGPASHEYAGVVRGDGPAPHEYARAKLPPYMVPAAFVGMDRLPITPNGKLDWRALPEPGAGIAGDRPTAPPRDAADERLAGIWREVLGLAEVGIDDDFFALGGDSFSAMRLARQIGDGLRVAAIFQHPTIRELTDLLKGSEPRGGLLVRLPGATAAPARATAATVVAVPFGGGNAAAYGELARALPPEFPLLAVDLPGHDFGDPSAPMEPLDTLAARCVAEIRATVQGPVIVYGHCLGAALAFDIAQRLEAGGGDVVGVVFGGAFPAPRLPGRLFDLWARLLPSDRWRSDRLYRDTLRGIGGLTDSLDPEEQAFILRALRHDSRQAEQFYTEHCHAKDRPRTLHALSVVGERDRLTEFHEERHREWDLLCADTELEVIPDAGHFFLKHQAAELAAILTRWFERRQRPPAEKKPIVPPAASGLWGFLLVTLGQLVSMLGTRALAFGLGVWVYLETGSATQFSVILVCGLLPALLVLPFAGAAADRWNRRLVMIAGDLVAVCGTGFCLVMYATGSLEVWHLYIATGLSSIAGSFQQPAYLAATTQLVPKQYLGRTNGVTQALVALSQAGGPLLGGALIVLIGLGGVLVVDLATVFVSLLTLFVVRFPDTLFRRREETIWKEISNGVRYIARRPSFVAMIAFFLAFNLMLGFAIALTPPLVLSFASPATLTVASVVGAVGGIAGGVAMAFWGGFERRATGMVGFTLLTGAGMILVGLLPSPLFLAVGLAAVAASLALLNGHWQTMIQTKVGMELQGRILASNRMIANLTEPLGYLCAGRLADAFFEPAMREGGWLSGTAGTVLGTGPGRGMALMIVVLGVAQIALAVYGLRWRKLRYMEDVLPDAVPGAVVTWDRDALQREADLLLDTERHARP</sequence>
<dbReference type="PANTHER" id="PTHR45527:SF1">
    <property type="entry name" value="FATTY ACID SYNTHASE"/>
    <property type="match status" value="1"/>
</dbReference>
<feature type="transmembrane region" description="Helical" evidence="2">
    <location>
        <begin position="1453"/>
        <end position="1477"/>
    </location>
</feature>
<dbReference type="CDD" id="cd19531">
    <property type="entry name" value="LCL_NRPS-like"/>
    <property type="match status" value="1"/>
</dbReference>
<dbReference type="SMART" id="SM00823">
    <property type="entry name" value="PKS_PP"/>
    <property type="match status" value="1"/>
</dbReference>